<evidence type="ECO:0000313" key="19">
    <source>
        <dbReference type="Proteomes" id="UP000800097"/>
    </source>
</evidence>
<dbReference type="GO" id="GO:0030245">
    <property type="term" value="P:cellulose catabolic process"/>
    <property type="evidence" value="ECO:0007669"/>
    <property type="project" value="UniProtKB-KW"/>
</dbReference>
<dbReference type="RefSeq" id="XP_033650631.1">
    <property type="nucleotide sequence ID" value="XM_033802076.1"/>
</dbReference>
<evidence type="ECO:0000259" key="17">
    <source>
        <dbReference type="Pfam" id="PF03443"/>
    </source>
</evidence>
<dbReference type="EC" id="1.14.99.56" evidence="15"/>
<reference evidence="18" key="1">
    <citation type="journal article" date="2020" name="Stud. Mycol.">
        <title>101 Dothideomycetes genomes: a test case for predicting lifestyles and emergence of pathogens.</title>
        <authorList>
            <person name="Haridas S."/>
            <person name="Albert R."/>
            <person name="Binder M."/>
            <person name="Bloem J."/>
            <person name="Labutti K."/>
            <person name="Salamov A."/>
            <person name="Andreopoulos B."/>
            <person name="Baker S."/>
            <person name="Barry K."/>
            <person name="Bills G."/>
            <person name="Bluhm B."/>
            <person name="Cannon C."/>
            <person name="Castanera R."/>
            <person name="Culley D."/>
            <person name="Daum C."/>
            <person name="Ezra D."/>
            <person name="Gonzalez J."/>
            <person name="Henrissat B."/>
            <person name="Kuo A."/>
            <person name="Liang C."/>
            <person name="Lipzen A."/>
            <person name="Lutzoni F."/>
            <person name="Magnuson J."/>
            <person name="Mondo S."/>
            <person name="Nolan M."/>
            <person name="Ohm R."/>
            <person name="Pangilinan J."/>
            <person name="Park H.-J."/>
            <person name="Ramirez L."/>
            <person name="Alfaro M."/>
            <person name="Sun H."/>
            <person name="Tritt A."/>
            <person name="Yoshinaga Y."/>
            <person name="Zwiers L.-H."/>
            <person name="Turgeon B."/>
            <person name="Goodwin S."/>
            <person name="Spatafora J."/>
            <person name="Crous P."/>
            <person name="Grigoriev I."/>
        </authorList>
    </citation>
    <scope>NUCLEOTIDE SEQUENCE</scope>
    <source>
        <strain evidence="18">CBS 379.55</strain>
    </source>
</reference>
<evidence type="ECO:0000256" key="4">
    <source>
        <dbReference type="ARBA" id="ARBA00022723"/>
    </source>
</evidence>
<evidence type="ECO:0000256" key="3">
    <source>
        <dbReference type="ARBA" id="ARBA00022525"/>
    </source>
</evidence>
<evidence type="ECO:0000256" key="5">
    <source>
        <dbReference type="ARBA" id="ARBA00022729"/>
    </source>
</evidence>
<comment type="similarity">
    <text evidence="13">Belongs to the polysaccharide monooxygenase AA9 family.</text>
</comment>
<dbReference type="PANTHER" id="PTHR33353">
    <property type="entry name" value="PUTATIVE (AFU_ORTHOLOGUE AFUA_1G12560)-RELATED"/>
    <property type="match status" value="1"/>
</dbReference>
<evidence type="ECO:0000256" key="2">
    <source>
        <dbReference type="ARBA" id="ARBA00004613"/>
    </source>
</evidence>
<dbReference type="GeneID" id="54555251"/>
<keyword evidence="7" id="KW-0560">Oxidoreductase</keyword>
<keyword evidence="11" id="KW-0119">Carbohydrate metabolism</keyword>
<name>A0A6A6J9N0_WESOR</name>
<keyword evidence="9" id="KW-0503">Monooxygenase</keyword>
<comment type="catalytic activity">
    <reaction evidence="14">
        <text>[(1-&gt;4)-beta-D-glucosyl]n+m + reduced acceptor + O2 = 4-dehydro-beta-D-glucosyl-[(1-&gt;4)-beta-D-glucosyl]n-1 + [(1-&gt;4)-beta-D-glucosyl]m + acceptor + H2O.</text>
        <dbReference type="EC" id="1.14.99.56"/>
    </reaction>
</comment>
<evidence type="ECO:0000256" key="14">
    <source>
        <dbReference type="ARBA" id="ARBA00045077"/>
    </source>
</evidence>
<comment type="subcellular location">
    <subcellularLocation>
        <location evidence="2">Secreted</location>
    </subcellularLocation>
</comment>
<protein>
    <recommendedName>
        <fullName evidence="15">lytic cellulose monooxygenase (C4-dehydrogenating)</fullName>
        <ecNumber evidence="15">1.14.99.56</ecNumber>
    </recommendedName>
</protein>
<evidence type="ECO:0000313" key="18">
    <source>
        <dbReference type="EMBL" id="KAF2273092.1"/>
    </source>
</evidence>
<evidence type="ECO:0000256" key="8">
    <source>
        <dbReference type="ARBA" id="ARBA00023008"/>
    </source>
</evidence>
<proteinExistence type="inferred from homology"/>
<evidence type="ECO:0000256" key="16">
    <source>
        <dbReference type="SAM" id="SignalP"/>
    </source>
</evidence>
<keyword evidence="4" id="KW-0479">Metal-binding</keyword>
<evidence type="ECO:0000256" key="7">
    <source>
        <dbReference type="ARBA" id="ARBA00023002"/>
    </source>
</evidence>
<evidence type="ECO:0000256" key="12">
    <source>
        <dbReference type="ARBA" id="ARBA00023326"/>
    </source>
</evidence>
<dbReference type="AlphaFoldDB" id="A0A6A6J9N0"/>
<keyword evidence="10" id="KW-1015">Disulfide bond</keyword>
<organism evidence="18 19">
    <name type="scientific">Westerdykella ornata</name>
    <dbReference type="NCBI Taxonomy" id="318751"/>
    <lineage>
        <taxon>Eukaryota</taxon>
        <taxon>Fungi</taxon>
        <taxon>Dikarya</taxon>
        <taxon>Ascomycota</taxon>
        <taxon>Pezizomycotina</taxon>
        <taxon>Dothideomycetes</taxon>
        <taxon>Pleosporomycetidae</taxon>
        <taxon>Pleosporales</taxon>
        <taxon>Sporormiaceae</taxon>
        <taxon>Westerdykella</taxon>
    </lineage>
</organism>
<dbReference type="Gene3D" id="2.70.50.70">
    <property type="match status" value="1"/>
</dbReference>
<evidence type="ECO:0000256" key="13">
    <source>
        <dbReference type="ARBA" id="ARBA00044502"/>
    </source>
</evidence>
<evidence type="ECO:0000256" key="6">
    <source>
        <dbReference type="ARBA" id="ARBA00023001"/>
    </source>
</evidence>
<dbReference type="PANTHER" id="PTHR33353:SF10">
    <property type="entry name" value="ENDO-BETA-1,4-GLUCANASE D"/>
    <property type="match status" value="1"/>
</dbReference>
<feature type="domain" description="Auxiliary Activity family 9 catalytic" evidence="17">
    <location>
        <begin position="20"/>
        <end position="222"/>
    </location>
</feature>
<evidence type="ECO:0000256" key="10">
    <source>
        <dbReference type="ARBA" id="ARBA00023157"/>
    </source>
</evidence>
<dbReference type="InterPro" id="IPR049892">
    <property type="entry name" value="AA9"/>
</dbReference>
<keyword evidence="5 16" id="KW-0732">Signal</keyword>
<keyword evidence="12" id="KW-0624">Polysaccharide degradation</keyword>
<dbReference type="GO" id="GO:0005576">
    <property type="term" value="C:extracellular region"/>
    <property type="evidence" value="ECO:0007669"/>
    <property type="project" value="UniProtKB-SubCell"/>
</dbReference>
<dbReference type="Pfam" id="PF03443">
    <property type="entry name" value="AA9"/>
    <property type="match status" value="1"/>
</dbReference>
<evidence type="ECO:0000256" key="15">
    <source>
        <dbReference type="ARBA" id="ARBA00047174"/>
    </source>
</evidence>
<dbReference type="GO" id="GO:0046872">
    <property type="term" value="F:metal ion binding"/>
    <property type="evidence" value="ECO:0007669"/>
    <property type="project" value="UniProtKB-KW"/>
</dbReference>
<feature type="chain" id="PRO_5025649330" description="lytic cellulose monooxygenase (C4-dehydrogenating)" evidence="16">
    <location>
        <begin position="20"/>
        <end position="250"/>
    </location>
</feature>
<accession>A0A6A6J9N0</accession>
<keyword evidence="6" id="KW-0136">Cellulose degradation</keyword>
<comment type="cofactor">
    <cofactor evidence="1">
        <name>Cu(2+)</name>
        <dbReference type="ChEBI" id="CHEBI:29036"/>
    </cofactor>
</comment>
<feature type="signal peptide" evidence="16">
    <location>
        <begin position="1"/>
        <end position="19"/>
    </location>
</feature>
<dbReference type="OrthoDB" id="6038816at2759"/>
<dbReference type="GO" id="GO:0004497">
    <property type="term" value="F:monooxygenase activity"/>
    <property type="evidence" value="ECO:0007669"/>
    <property type="project" value="UniProtKB-KW"/>
</dbReference>
<sequence>MYTAAFLVLLGGMVNQTVAHYLFGHLIINGTKTPAFEYVRDVDPPSEYIDSIAFGKTYPLWPEDLDSANFTCGRNAWLYASNTSTATVMAGSQVGMGVIPQIPSLKGKYDNIFHEGPGLVYMAPLKGKKTLEEWTGEDGEWFKIAEWGFLNATAWVIQKWTEVNFTIPLTTPPGKYLLRMEHFTFSPSMQWYVNCAHIDVVGPGGGNPTGFAKFPGTYVLKDIRDRFYKEGWSRDYRNFSGFGEPPVWRG</sequence>
<keyword evidence="3" id="KW-0964">Secreted</keyword>
<evidence type="ECO:0000256" key="11">
    <source>
        <dbReference type="ARBA" id="ARBA00023277"/>
    </source>
</evidence>
<dbReference type="InterPro" id="IPR005103">
    <property type="entry name" value="AA9_LPMO"/>
</dbReference>
<keyword evidence="8" id="KW-0186">Copper</keyword>
<evidence type="ECO:0000256" key="9">
    <source>
        <dbReference type="ARBA" id="ARBA00023033"/>
    </source>
</evidence>
<dbReference type="EMBL" id="ML986513">
    <property type="protein sequence ID" value="KAF2273092.1"/>
    <property type="molecule type" value="Genomic_DNA"/>
</dbReference>
<evidence type="ECO:0000256" key="1">
    <source>
        <dbReference type="ARBA" id="ARBA00001973"/>
    </source>
</evidence>
<keyword evidence="19" id="KW-1185">Reference proteome</keyword>
<dbReference type="Proteomes" id="UP000800097">
    <property type="component" value="Unassembled WGS sequence"/>
</dbReference>
<gene>
    <name evidence="18" type="ORF">EI97DRAFT_482708</name>
</gene>